<dbReference type="OrthoDB" id="264532at2759"/>
<dbReference type="Gene3D" id="1.20.1070.10">
    <property type="entry name" value="Rhodopsin 7-helix transmembrane proteins"/>
    <property type="match status" value="1"/>
</dbReference>
<dbReference type="Pfam" id="PF10292">
    <property type="entry name" value="7TM_GPCR_Srab"/>
    <property type="match status" value="1"/>
</dbReference>
<keyword evidence="11 15" id="KW-1133">Transmembrane helix</keyword>
<feature type="transmembrane region" description="Helical" evidence="15">
    <location>
        <begin position="131"/>
        <end position="153"/>
    </location>
</feature>
<evidence type="ECO:0000256" key="7">
    <source>
        <dbReference type="ARBA" id="ARBA00022679"/>
    </source>
</evidence>
<evidence type="ECO:0000256" key="8">
    <source>
        <dbReference type="ARBA" id="ARBA00022692"/>
    </source>
</evidence>
<comment type="pathway">
    <text evidence="2">Glycerolipid metabolism; triacylglycerol biosynthesis.</text>
</comment>
<evidence type="ECO:0000313" key="17">
    <source>
        <dbReference type="Proteomes" id="UP000659654"/>
    </source>
</evidence>
<keyword evidence="8 15" id="KW-0812">Transmembrane</keyword>
<accession>A0A7I8WUR9</accession>
<keyword evidence="7" id="KW-0808">Transferase</keyword>
<protein>
    <recommendedName>
        <fullName evidence="5">diacylglycerol O-acyltransferase</fullName>
        <ecNumber evidence="5">2.3.1.20</ecNumber>
    </recommendedName>
</protein>
<evidence type="ECO:0000256" key="13">
    <source>
        <dbReference type="ARBA" id="ARBA00023136"/>
    </source>
</evidence>
<comment type="caution">
    <text evidence="16">The sequence shown here is derived from an EMBL/GenBank/DDBJ whole genome shotgun (WGS) entry which is preliminary data.</text>
</comment>
<feature type="transmembrane region" description="Helical" evidence="15">
    <location>
        <begin position="192"/>
        <end position="213"/>
    </location>
</feature>
<dbReference type="Pfam" id="PF03982">
    <property type="entry name" value="DAGAT"/>
    <property type="match status" value="1"/>
</dbReference>
<comment type="pathway">
    <text evidence="3">Lipid metabolism.</text>
</comment>
<name>A0A7I8WUR9_BURXY</name>
<evidence type="ECO:0000256" key="11">
    <source>
        <dbReference type="ARBA" id="ARBA00022989"/>
    </source>
</evidence>
<evidence type="ECO:0000313" key="16">
    <source>
        <dbReference type="EMBL" id="CAD5227149.1"/>
    </source>
</evidence>
<gene>
    <name evidence="16" type="ORF">BXYJ_LOCUS9694</name>
</gene>
<dbReference type="GO" id="GO:0004144">
    <property type="term" value="F:diacylglycerol O-acyltransferase activity"/>
    <property type="evidence" value="ECO:0007669"/>
    <property type="project" value="UniProtKB-EC"/>
</dbReference>
<evidence type="ECO:0000256" key="2">
    <source>
        <dbReference type="ARBA" id="ARBA00004771"/>
    </source>
</evidence>
<dbReference type="PANTHER" id="PTHR12317">
    <property type="entry name" value="DIACYLGLYCEROL O-ACYLTRANSFERASE"/>
    <property type="match status" value="1"/>
</dbReference>
<reference evidence="16" key="1">
    <citation type="submission" date="2020-09" db="EMBL/GenBank/DDBJ databases">
        <authorList>
            <person name="Kikuchi T."/>
        </authorList>
    </citation>
    <scope>NUCLEOTIDE SEQUENCE</scope>
    <source>
        <strain evidence="16">Ka4C1</strain>
    </source>
</reference>
<evidence type="ECO:0000256" key="6">
    <source>
        <dbReference type="ARBA" id="ARBA00022516"/>
    </source>
</evidence>
<dbReference type="InterPro" id="IPR019408">
    <property type="entry name" value="7TM_GPCR_serpentine_rcpt_Srab"/>
</dbReference>
<sequence length="563" mass="64472">MVFNLAVITVIHSLGVFVQNVVYLFNSLRSTPDNCATVISNAFCGLLRAPSFYAVPMFAFMHMTMFIERCVAYVKRDEYERQSNKLGMAFVLLNWIICISLSHYTIGVDIFSNIPRVECTPTLSPYIRTTALFYLACVFVDALTAIGDIILWIQVKRESNAEQWAMWISNKTNPTKTYSLSKAYQRRENLRVLGIMFPIALTFTTGHLIYTIAGNRTYHGFGEFIKESSTSIEGLMDYQKDIIAFTTGSLHPIFTLLTIVMVKMYVRLGQKLKEEKKEVIIKQDADAAFKIFPYKVPKPWEWYRNHPFWDHYGDYFPVHLHKTAELPPDKNYLLIWHPHGILSFSAGITLMTNRVRFTEKFPGITRYAGTLNLHFLFPLRAWYLGIRGFIPVSFNCLVQALSRKDGGNAVIVAVGGAEESFESHKSNYKLCLLRRKGFCRVALTTGASLVPVYAFGETATYYQVPNPVGSPLRRFQEFIKRTIGVAPVLIVGRMGFFNIPGPFPYRTEINTVVGSPIPVEKVENPTKERIEELHQKYKEHLVELFEAHKERFGVSKDDHLEFY</sequence>
<comment type="similarity">
    <text evidence="4">Belongs to the diacylglycerol acyltransferase family.</text>
</comment>
<evidence type="ECO:0000256" key="3">
    <source>
        <dbReference type="ARBA" id="ARBA00005189"/>
    </source>
</evidence>
<keyword evidence="13 15" id="KW-0472">Membrane</keyword>
<evidence type="ECO:0000256" key="12">
    <source>
        <dbReference type="ARBA" id="ARBA00023098"/>
    </source>
</evidence>
<dbReference type="Proteomes" id="UP000582659">
    <property type="component" value="Unassembled WGS sequence"/>
</dbReference>
<dbReference type="PANTHER" id="PTHR12317:SF0">
    <property type="entry name" value="ACYLTRANSFERASE"/>
    <property type="match status" value="1"/>
</dbReference>
<proteinExistence type="inferred from homology"/>
<dbReference type="GO" id="GO:0019432">
    <property type="term" value="P:triglyceride biosynthetic process"/>
    <property type="evidence" value="ECO:0007669"/>
    <property type="project" value="TreeGrafter"/>
</dbReference>
<feature type="transmembrane region" description="Helical" evidence="15">
    <location>
        <begin position="242"/>
        <end position="266"/>
    </location>
</feature>
<evidence type="ECO:0000256" key="5">
    <source>
        <dbReference type="ARBA" id="ARBA00013244"/>
    </source>
</evidence>
<organism evidence="16 17">
    <name type="scientific">Bursaphelenchus xylophilus</name>
    <name type="common">Pinewood nematode worm</name>
    <name type="synonym">Aphelenchoides xylophilus</name>
    <dbReference type="NCBI Taxonomy" id="6326"/>
    <lineage>
        <taxon>Eukaryota</taxon>
        <taxon>Metazoa</taxon>
        <taxon>Ecdysozoa</taxon>
        <taxon>Nematoda</taxon>
        <taxon>Chromadorea</taxon>
        <taxon>Rhabditida</taxon>
        <taxon>Tylenchina</taxon>
        <taxon>Tylenchomorpha</taxon>
        <taxon>Aphelenchoidea</taxon>
        <taxon>Aphelenchoididae</taxon>
        <taxon>Bursaphelenchus</taxon>
    </lineage>
</organism>
<evidence type="ECO:0000256" key="4">
    <source>
        <dbReference type="ARBA" id="ARBA00005420"/>
    </source>
</evidence>
<dbReference type="EMBL" id="CAJFCV020000004">
    <property type="protein sequence ID" value="CAG9117058.1"/>
    <property type="molecule type" value="Genomic_DNA"/>
</dbReference>
<feature type="transmembrane region" description="Helical" evidence="15">
    <location>
        <begin position="53"/>
        <end position="74"/>
    </location>
</feature>
<dbReference type="EMBL" id="CAJFDI010000004">
    <property type="protein sequence ID" value="CAD5227149.1"/>
    <property type="molecule type" value="Genomic_DNA"/>
</dbReference>
<keyword evidence="10" id="KW-0256">Endoplasmic reticulum</keyword>
<dbReference type="AlphaFoldDB" id="A0A7I8WUR9"/>
<evidence type="ECO:0000256" key="15">
    <source>
        <dbReference type="SAM" id="Phobius"/>
    </source>
</evidence>
<evidence type="ECO:0000256" key="1">
    <source>
        <dbReference type="ARBA" id="ARBA00004477"/>
    </source>
</evidence>
<dbReference type="GO" id="GO:0005789">
    <property type="term" value="C:endoplasmic reticulum membrane"/>
    <property type="evidence" value="ECO:0007669"/>
    <property type="project" value="UniProtKB-SubCell"/>
</dbReference>
<keyword evidence="17" id="KW-1185">Reference proteome</keyword>
<dbReference type="EC" id="2.3.1.20" evidence="5"/>
<dbReference type="InterPro" id="IPR007130">
    <property type="entry name" value="DAGAT"/>
</dbReference>
<evidence type="ECO:0000256" key="9">
    <source>
        <dbReference type="ARBA" id="ARBA00022798"/>
    </source>
</evidence>
<evidence type="ECO:0000256" key="14">
    <source>
        <dbReference type="ARBA" id="ARBA00023315"/>
    </source>
</evidence>
<evidence type="ECO:0000256" key="10">
    <source>
        <dbReference type="ARBA" id="ARBA00022824"/>
    </source>
</evidence>
<feature type="transmembrane region" description="Helical" evidence="15">
    <location>
        <begin position="86"/>
        <end position="106"/>
    </location>
</feature>
<keyword evidence="6" id="KW-0444">Lipid biosynthesis</keyword>
<keyword evidence="14" id="KW-0012">Acyltransferase</keyword>
<comment type="subcellular location">
    <subcellularLocation>
        <location evidence="1">Endoplasmic reticulum membrane</location>
        <topology evidence="1">Multi-pass membrane protein</topology>
    </subcellularLocation>
</comment>
<dbReference type="GO" id="GO:0006071">
    <property type="term" value="P:glycerol metabolic process"/>
    <property type="evidence" value="ECO:0007669"/>
    <property type="project" value="UniProtKB-KW"/>
</dbReference>
<dbReference type="CDD" id="cd07987">
    <property type="entry name" value="LPLAT_MGAT-like"/>
    <property type="match status" value="1"/>
</dbReference>
<keyword evidence="12" id="KW-0443">Lipid metabolism</keyword>
<dbReference type="Proteomes" id="UP000659654">
    <property type="component" value="Unassembled WGS sequence"/>
</dbReference>
<keyword evidence="9" id="KW-0319">Glycerol metabolism</keyword>
<feature type="transmembrane region" description="Helical" evidence="15">
    <location>
        <begin position="5"/>
        <end position="25"/>
    </location>
</feature>